<reference evidence="2" key="1">
    <citation type="journal article" date="2020" name="bioRxiv">
        <title>Comparative genomics of Chlamydomonas.</title>
        <authorList>
            <person name="Craig R.J."/>
            <person name="Hasan A.R."/>
            <person name="Ness R.W."/>
            <person name="Keightley P.D."/>
        </authorList>
    </citation>
    <scope>NUCLEOTIDE SEQUENCE</scope>
    <source>
        <strain evidence="2">CCAP 11/70</strain>
    </source>
</reference>
<evidence type="ECO:0008006" key="4">
    <source>
        <dbReference type="Google" id="ProtNLM"/>
    </source>
</evidence>
<sequence length="290" mass="32502">MTQTQQHQPEGAIDRAEAWHEGDTTINVSERPGFLYTLQLRSKIDASPAEVFDVLTDPDPAAIFRSIKAGWGGRAGGTGDECTYRRILEDDQHGRRKLEIGHRAVARFLFVSIGFETHLHVWEDRKQRTIDFYMAKPGLMQKFDGCWRIKPFTQETLDSIYHPERLERHAHGPFGAGGLLGFLHRPAQAQESLVTLEQSILPRGHTPVGIKGLVRGLCAHQLRCMMEDLRRELQRRKEERRAVEEAVVEGRSHGHGHGHAGRHDVAVAPAASLSAALWRNASPLSISLAL</sequence>
<proteinExistence type="predicted"/>
<dbReference type="PANTHER" id="PTHR31385:SF1">
    <property type="entry name" value="PUTATIVE (DUF220)-RELATED"/>
    <property type="match status" value="1"/>
</dbReference>
<dbReference type="SUPFAM" id="SSF55961">
    <property type="entry name" value="Bet v1-like"/>
    <property type="match status" value="1"/>
</dbReference>
<comment type="caution">
    <text evidence="2">The sequence shown here is derived from an EMBL/GenBank/DDBJ whole genome shotgun (WGS) entry which is preliminary data.</text>
</comment>
<evidence type="ECO:0000256" key="1">
    <source>
        <dbReference type="SAM" id="Coils"/>
    </source>
</evidence>
<organism evidence="2 3">
    <name type="scientific">Edaphochlamys debaryana</name>
    <dbReference type="NCBI Taxonomy" id="47281"/>
    <lineage>
        <taxon>Eukaryota</taxon>
        <taxon>Viridiplantae</taxon>
        <taxon>Chlorophyta</taxon>
        <taxon>core chlorophytes</taxon>
        <taxon>Chlorophyceae</taxon>
        <taxon>CS clade</taxon>
        <taxon>Chlamydomonadales</taxon>
        <taxon>Chlamydomonadales incertae sedis</taxon>
        <taxon>Edaphochlamys</taxon>
    </lineage>
</organism>
<feature type="coiled-coil region" evidence="1">
    <location>
        <begin position="219"/>
        <end position="246"/>
    </location>
</feature>
<gene>
    <name evidence="2" type="ORF">HYH03_000349</name>
</gene>
<name>A0A836C633_9CHLO</name>
<dbReference type="OrthoDB" id="530906at2759"/>
<protein>
    <recommendedName>
        <fullName evidence="4">Coenzyme Q-binding protein COQ10 START domain-containing protein</fullName>
    </recommendedName>
</protein>
<dbReference type="Proteomes" id="UP000612055">
    <property type="component" value="Unassembled WGS sequence"/>
</dbReference>
<evidence type="ECO:0000313" key="2">
    <source>
        <dbReference type="EMBL" id="KAG2501851.1"/>
    </source>
</evidence>
<accession>A0A836C633</accession>
<keyword evidence="1" id="KW-0175">Coiled coil</keyword>
<keyword evidence="3" id="KW-1185">Reference proteome</keyword>
<dbReference type="PANTHER" id="PTHR31385">
    <property type="entry name" value="PUTATIVE (DUF220)-RELATED"/>
    <property type="match status" value="1"/>
</dbReference>
<dbReference type="EMBL" id="JAEHOE010000001">
    <property type="protein sequence ID" value="KAG2501851.1"/>
    <property type="molecule type" value="Genomic_DNA"/>
</dbReference>
<dbReference type="AlphaFoldDB" id="A0A836C633"/>
<evidence type="ECO:0000313" key="3">
    <source>
        <dbReference type="Proteomes" id="UP000612055"/>
    </source>
</evidence>